<accession>A0ABY4RRI1</accession>
<dbReference type="EMBL" id="CP027059">
    <property type="protein sequence ID" value="UQZ84773.1"/>
    <property type="molecule type" value="Genomic_DNA"/>
</dbReference>
<keyword evidence="2" id="KW-1185">Reference proteome</keyword>
<reference evidence="1" key="1">
    <citation type="submission" date="2018-02" db="EMBL/GenBank/DDBJ databases">
        <authorList>
            <person name="Kim S.-K."/>
            <person name="Jung H.-I."/>
            <person name="Lee S.-W."/>
        </authorList>
    </citation>
    <scope>NUCLEOTIDE SEQUENCE</scope>
    <source>
        <strain evidence="1">SK3146</strain>
    </source>
</reference>
<organism evidence="1 2">
    <name type="scientific">Paenibacillus konkukensis</name>
    <dbReference type="NCBI Taxonomy" id="2020716"/>
    <lineage>
        <taxon>Bacteria</taxon>
        <taxon>Bacillati</taxon>
        <taxon>Bacillota</taxon>
        <taxon>Bacilli</taxon>
        <taxon>Bacillales</taxon>
        <taxon>Paenibacillaceae</taxon>
        <taxon>Paenibacillus</taxon>
    </lineage>
</organism>
<gene>
    <name evidence="1" type="ORF">SK3146_04028</name>
</gene>
<evidence type="ECO:0000313" key="1">
    <source>
        <dbReference type="EMBL" id="UQZ84773.1"/>
    </source>
</evidence>
<reference evidence="1" key="2">
    <citation type="journal article" date="2021" name="J Anim Sci Technol">
        <title>Complete genome sequence of Paenibacillus konkukensis sp. nov. SK3146 as a potential probiotic strain.</title>
        <authorList>
            <person name="Jung H.I."/>
            <person name="Park S."/>
            <person name="Niu K.M."/>
            <person name="Lee S.W."/>
            <person name="Kothari D."/>
            <person name="Yi K.J."/>
            <person name="Kim S.K."/>
        </authorList>
    </citation>
    <scope>NUCLEOTIDE SEQUENCE</scope>
    <source>
        <strain evidence="1">SK3146</strain>
    </source>
</reference>
<proteinExistence type="predicted"/>
<name>A0ABY4RRI1_9BACL</name>
<protein>
    <submittedName>
        <fullName evidence="1">Uncharacterized protein</fullName>
    </submittedName>
</protein>
<sequence length="48" mass="5515">MNPSLMAQMHYGSFVYAVKAYLHGKLTLSDEEIKRLIEATWNSVSVRE</sequence>
<dbReference type="Gene3D" id="1.10.357.10">
    <property type="entry name" value="Tetracycline Repressor, domain 2"/>
    <property type="match status" value="1"/>
</dbReference>
<dbReference type="Proteomes" id="UP001057134">
    <property type="component" value="Chromosome"/>
</dbReference>
<evidence type="ECO:0000313" key="2">
    <source>
        <dbReference type="Proteomes" id="UP001057134"/>
    </source>
</evidence>